<gene>
    <name evidence="5" type="ORF">ACFSFX_06740</name>
</gene>
<dbReference type="Pfam" id="PF07905">
    <property type="entry name" value="PucR"/>
    <property type="match status" value="1"/>
</dbReference>
<feature type="domain" description="PucR C-terminal helix-turn-helix" evidence="3">
    <location>
        <begin position="414"/>
        <end position="471"/>
    </location>
</feature>
<dbReference type="Pfam" id="PF13556">
    <property type="entry name" value="HTH_30"/>
    <property type="match status" value="1"/>
</dbReference>
<accession>A0ABW4Q6H2</accession>
<evidence type="ECO:0000313" key="6">
    <source>
        <dbReference type="Proteomes" id="UP001597307"/>
    </source>
</evidence>
<evidence type="ECO:0000259" key="2">
    <source>
        <dbReference type="Pfam" id="PF07905"/>
    </source>
</evidence>
<dbReference type="Proteomes" id="UP001597307">
    <property type="component" value="Unassembled WGS sequence"/>
</dbReference>
<protein>
    <submittedName>
        <fullName evidence="5">PucR family transcriptional regulator</fullName>
    </submittedName>
</protein>
<comment type="caution">
    <text evidence="5">The sequence shown here is derived from an EMBL/GenBank/DDBJ whole genome shotgun (WGS) entry which is preliminary data.</text>
</comment>
<reference evidence="6" key="1">
    <citation type="journal article" date="2019" name="Int. J. Syst. Evol. Microbiol.">
        <title>The Global Catalogue of Microorganisms (GCM) 10K type strain sequencing project: providing services to taxonomists for standard genome sequencing and annotation.</title>
        <authorList>
            <consortium name="The Broad Institute Genomics Platform"/>
            <consortium name="The Broad Institute Genome Sequencing Center for Infectious Disease"/>
            <person name="Wu L."/>
            <person name="Ma J."/>
        </authorList>
    </citation>
    <scope>NUCLEOTIDE SEQUENCE [LARGE SCALE GENOMIC DNA]</scope>
    <source>
        <strain evidence="6">JCM 11496</strain>
    </source>
</reference>
<evidence type="ECO:0000256" key="1">
    <source>
        <dbReference type="ARBA" id="ARBA00006754"/>
    </source>
</evidence>
<feature type="domain" description="Purine catabolism PurC-like" evidence="2">
    <location>
        <begin position="19"/>
        <end position="122"/>
    </location>
</feature>
<feature type="domain" description="CdaR GGDEF-like" evidence="4">
    <location>
        <begin position="257"/>
        <end position="366"/>
    </location>
</feature>
<comment type="similarity">
    <text evidence="1">Belongs to the CdaR family.</text>
</comment>
<dbReference type="Gene3D" id="1.10.10.2840">
    <property type="entry name" value="PucR C-terminal helix-turn-helix domain"/>
    <property type="match status" value="1"/>
</dbReference>
<name>A0ABW4Q6H2_9MICC</name>
<organism evidence="5 6">
    <name type="scientific">Arthrobacter flavus</name>
    <dbReference type="NCBI Taxonomy" id="95172"/>
    <lineage>
        <taxon>Bacteria</taxon>
        <taxon>Bacillati</taxon>
        <taxon>Actinomycetota</taxon>
        <taxon>Actinomycetes</taxon>
        <taxon>Micrococcales</taxon>
        <taxon>Micrococcaceae</taxon>
        <taxon>Arthrobacter</taxon>
    </lineage>
</organism>
<dbReference type="InterPro" id="IPR041522">
    <property type="entry name" value="CdaR_GGDEF"/>
</dbReference>
<dbReference type="InterPro" id="IPR042070">
    <property type="entry name" value="PucR_C-HTH_sf"/>
</dbReference>
<sequence>MAITLPTLLTAAGLGLHPVGGAVVPDIPIQWVAVTELEDPLPFLSGGEVVLTTGLRQKTTTAQRAFVRRVHESGALGIGFGTGLGHRQVPAALVEEADSLGLPVFRVPYETPFIAIGKIVADSLSADHYSGLESLLKGHQVLASALLGEGGLPQLLRELATMLGTDVVLSQYGAQLFTTETTGRSEAGAPGIHWHRLPVATGLKDRCTLAIAEPYNPHAIVAYAQSLISVELSNQARRRASERAVVGQLCQDVVRGTLAGPDAVARLGGAGIDTALRQVVVIVEVASGQRRALRTLPTPAGFQSGVEALVDERLVIAVPDGDGPALSQQMGAYLHGAGLTAKVGYGGGYAQASGFRWSYFEARESLTRGLPVNTPDRLSLTSLLMASEDVPLADLAAEALDPVVAFDQRHHAELMVTLERYLMLNGSVAAVAEALQLHRNTVRYRLQQIQDLSGYDPGVTADRVHLYLALNVRGLR</sequence>
<dbReference type="RefSeq" id="WP_343879812.1">
    <property type="nucleotide sequence ID" value="NZ_BAAAIJ010000047.1"/>
</dbReference>
<dbReference type="InterPro" id="IPR051448">
    <property type="entry name" value="CdaR-like_regulators"/>
</dbReference>
<evidence type="ECO:0000259" key="3">
    <source>
        <dbReference type="Pfam" id="PF13556"/>
    </source>
</evidence>
<evidence type="ECO:0000313" key="5">
    <source>
        <dbReference type="EMBL" id="MFD1846294.1"/>
    </source>
</evidence>
<dbReference type="PANTHER" id="PTHR33744:SF7">
    <property type="entry name" value="PUCR FAMILY TRANSCRIPTIONAL REGULATOR"/>
    <property type="match status" value="1"/>
</dbReference>
<dbReference type="Pfam" id="PF17853">
    <property type="entry name" value="GGDEF_2"/>
    <property type="match status" value="1"/>
</dbReference>
<dbReference type="InterPro" id="IPR012914">
    <property type="entry name" value="PucR_dom"/>
</dbReference>
<dbReference type="InterPro" id="IPR025736">
    <property type="entry name" value="PucR_C-HTH_dom"/>
</dbReference>
<dbReference type="PANTHER" id="PTHR33744">
    <property type="entry name" value="CARBOHYDRATE DIACID REGULATOR"/>
    <property type="match status" value="1"/>
</dbReference>
<proteinExistence type="inferred from homology"/>
<keyword evidence="6" id="KW-1185">Reference proteome</keyword>
<evidence type="ECO:0000259" key="4">
    <source>
        <dbReference type="Pfam" id="PF17853"/>
    </source>
</evidence>
<dbReference type="EMBL" id="JBHUGA010000011">
    <property type="protein sequence ID" value="MFD1846294.1"/>
    <property type="molecule type" value="Genomic_DNA"/>
</dbReference>